<dbReference type="OrthoDB" id="9809216at2"/>
<dbReference type="GO" id="GO:0032217">
    <property type="term" value="F:riboflavin transmembrane transporter activity"/>
    <property type="evidence" value="ECO:0007669"/>
    <property type="project" value="InterPro"/>
</dbReference>
<dbReference type="AlphaFoldDB" id="F1T3R5"/>
<evidence type="ECO:0000256" key="5">
    <source>
        <dbReference type="ARBA" id="ARBA00022692"/>
    </source>
</evidence>
<dbReference type="Gene3D" id="1.10.1760.20">
    <property type="match status" value="1"/>
</dbReference>
<evidence type="ECO:0008006" key="11">
    <source>
        <dbReference type="Google" id="ProtNLM"/>
    </source>
</evidence>
<evidence type="ECO:0000256" key="4">
    <source>
        <dbReference type="ARBA" id="ARBA00022475"/>
    </source>
</evidence>
<keyword evidence="6 8" id="KW-1133">Transmembrane helix</keyword>
<dbReference type="PANTHER" id="PTHR38438:SF1">
    <property type="entry name" value="RIBOFLAVIN TRANSPORTER RIBU"/>
    <property type="match status" value="1"/>
</dbReference>
<feature type="transmembrane region" description="Helical" evidence="8">
    <location>
        <begin position="152"/>
        <end position="173"/>
    </location>
</feature>
<feature type="transmembrane region" description="Helical" evidence="8">
    <location>
        <begin position="179"/>
        <end position="199"/>
    </location>
</feature>
<gene>
    <name evidence="9" type="ORF">HMPREF0091_10306</name>
</gene>
<feature type="transmembrane region" description="Helical" evidence="8">
    <location>
        <begin position="119"/>
        <end position="140"/>
    </location>
</feature>
<dbReference type="InterPro" id="IPR025720">
    <property type="entry name" value="RibU"/>
</dbReference>
<dbReference type="Proteomes" id="UP000005947">
    <property type="component" value="Unassembled WGS sequence"/>
</dbReference>
<keyword evidence="10" id="KW-1185">Reference proteome</keyword>
<evidence type="ECO:0000256" key="3">
    <source>
        <dbReference type="ARBA" id="ARBA00022448"/>
    </source>
</evidence>
<keyword evidence="7 8" id="KW-0472">Membrane</keyword>
<comment type="subcellular location">
    <subcellularLocation>
        <location evidence="1">Cell membrane</location>
        <topology evidence="1">Multi-pass membrane protein</topology>
    </subcellularLocation>
</comment>
<dbReference type="EMBL" id="ACGK02000001">
    <property type="protein sequence ID" value="EGF23359.1"/>
    <property type="molecule type" value="Genomic_DNA"/>
</dbReference>
<dbReference type="InterPro" id="IPR024529">
    <property type="entry name" value="ECF_trnsprt_substrate-spec"/>
</dbReference>
<evidence type="ECO:0000313" key="10">
    <source>
        <dbReference type="Proteomes" id="UP000005947"/>
    </source>
</evidence>
<evidence type="ECO:0000256" key="2">
    <source>
        <dbReference type="ARBA" id="ARBA00005540"/>
    </source>
</evidence>
<organism evidence="9 10">
    <name type="scientific">Fannyhessea vaginae DSM 15829</name>
    <dbReference type="NCBI Taxonomy" id="525256"/>
    <lineage>
        <taxon>Bacteria</taxon>
        <taxon>Bacillati</taxon>
        <taxon>Actinomycetota</taxon>
        <taxon>Coriobacteriia</taxon>
        <taxon>Coriobacteriales</taxon>
        <taxon>Atopobiaceae</taxon>
        <taxon>Fannyhessea</taxon>
    </lineage>
</organism>
<evidence type="ECO:0000256" key="8">
    <source>
        <dbReference type="SAM" id="Phobius"/>
    </source>
</evidence>
<proteinExistence type="inferred from homology"/>
<dbReference type="Pfam" id="PF12822">
    <property type="entry name" value="ECF_trnsprt"/>
    <property type="match status" value="1"/>
</dbReference>
<dbReference type="GeneID" id="93211066"/>
<name>F1T3R5_9ACTN</name>
<feature type="transmembrane region" description="Helical" evidence="8">
    <location>
        <begin position="54"/>
        <end position="76"/>
    </location>
</feature>
<evidence type="ECO:0000313" key="9">
    <source>
        <dbReference type="EMBL" id="EGF23359.1"/>
    </source>
</evidence>
<dbReference type="GO" id="GO:0005886">
    <property type="term" value="C:plasma membrane"/>
    <property type="evidence" value="ECO:0007669"/>
    <property type="project" value="UniProtKB-SubCell"/>
</dbReference>
<reference evidence="9 10" key="1">
    <citation type="submission" date="2011-02" db="EMBL/GenBank/DDBJ databases">
        <authorList>
            <person name="Muzny D."/>
            <person name="Qin X."/>
            <person name="Buhay C."/>
            <person name="Dugan-Rocha S."/>
            <person name="Ding Y."/>
            <person name="Chen G."/>
            <person name="Hawes A."/>
            <person name="Holder M."/>
            <person name="Jhangiani S."/>
            <person name="Johnson A."/>
            <person name="Khan Z."/>
            <person name="Li Z."/>
            <person name="Liu W."/>
            <person name="Liu X."/>
            <person name="Perez L."/>
            <person name="Shen H."/>
            <person name="Wang Q."/>
            <person name="Watt J."/>
            <person name="Xi L."/>
            <person name="Xin Y."/>
            <person name="Zhou J."/>
            <person name="Deng J."/>
            <person name="Jiang H."/>
            <person name="Liu Y."/>
            <person name="Qu J."/>
            <person name="Song X.-Z."/>
            <person name="Zhang L."/>
            <person name="Villasana D."/>
            <person name="Johnson A."/>
            <person name="Liu J."/>
            <person name="Liyanage D."/>
            <person name="Lorensuhewa L."/>
            <person name="Robinson T."/>
            <person name="Song A."/>
            <person name="Song B.-B."/>
            <person name="Dinh H."/>
            <person name="Thornton R."/>
            <person name="Coyle M."/>
            <person name="Francisco L."/>
            <person name="Jackson L."/>
            <person name="Javaid M."/>
            <person name="Korchina V."/>
            <person name="Kovar C."/>
            <person name="Mata R."/>
            <person name="Mathew T."/>
            <person name="Ngo R."/>
            <person name="Nguyen L."/>
            <person name="Nguyen N."/>
            <person name="Okwuonu G."/>
            <person name="Ongeri F."/>
            <person name="Pham C."/>
            <person name="Simmons D."/>
            <person name="Wilczek-Boney K."/>
            <person name="Hale W."/>
            <person name="Jakkamsetti A."/>
            <person name="Pham P."/>
            <person name="Ruth R."/>
            <person name="San Lucas F."/>
            <person name="Warren J."/>
            <person name="Zhang J."/>
            <person name="Zhao Z."/>
            <person name="Zhou C."/>
            <person name="Zhu D."/>
            <person name="Lee S."/>
            <person name="Bess C."/>
            <person name="Blankenburg K."/>
            <person name="Forbes L."/>
            <person name="Fu Q."/>
            <person name="Gubbala S."/>
            <person name="Hirani K."/>
            <person name="Jayaseelan J.C."/>
            <person name="Lara F."/>
            <person name="Munidasa M."/>
            <person name="Palculict T."/>
            <person name="Patil S."/>
            <person name="Pu L.-L."/>
            <person name="Saada N."/>
            <person name="Tang L."/>
            <person name="Weissenberger G."/>
            <person name="Zhu Y."/>
            <person name="Hemphill L."/>
            <person name="Shang Y."/>
            <person name="Youmans B."/>
            <person name="Ayvaz T."/>
            <person name="Ross M."/>
            <person name="Santibanez J."/>
            <person name="Aqrawi P."/>
            <person name="Gross S."/>
            <person name="Joshi V."/>
            <person name="Fowler G."/>
            <person name="Nazareth L."/>
            <person name="Reid J."/>
            <person name="Worley K."/>
            <person name="Petrosino J."/>
            <person name="Highlander S."/>
            <person name="Gibbs R."/>
        </authorList>
    </citation>
    <scope>NUCLEOTIDE SEQUENCE [LARGE SCALE GENOMIC DNA]</scope>
    <source>
        <strain evidence="9 10">DSM 15829</strain>
    </source>
</reference>
<evidence type="ECO:0000256" key="1">
    <source>
        <dbReference type="ARBA" id="ARBA00004651"/>
    </source>
</evidence>
<comment type="caution">
    <text evidence="9">The sequence shown here is derived from an EMBL/GenBank/DDBJ whole genome shotgun (WGS) entry which is preliminary data.</text>
</comment>
<evidence type="ECO:0000256" key="7">
    <source>
        <dbReference type="ARBA" id="ARBA00023136"/>
    </source>
</evidence>
<comment type="similarity">
    <text evidence="2">Belongs to the prokaryotic riboflavin transporter (P-RFT) (TC 2.A.87) family.</text>
</comment>
<dbReference type="eggNOG" id="COG3601">
    <property type="taxonomic scope" value="Bacteria"/>
</dbReference>
<sequence length="225" mass="24238">MRDFITPSQGTTNNKQSVQYTQQTYCNSNLSESAYAESAHNSTYRGQGWSTQRIAITALLCAVSAISTLVLEFPIMPGITYLKYDPSCVIAVLGGLLFDPVVGLTISIIPYLVHVATSSGIYGTIMAIIAAVSYVMPPVLLYRWHKTQRSLIVGLLVGSIFSIIACIIGNLLITPLYTGMPIAAVTGLIVPVIIPFNVIKSVLNGALTLALFVPVSRAFTRSIKH</sequence>
<keyword evidence="5 8" id="KW-0812">Transmembrane</keyword>
<dbReference type="PANTHER" id="PTHR38438">
    <property type="entry name" value="RIBOFLAVIN TRANSPORTER RIBU"/>
    <property type="match status" value="1"/>
</dbReference>
<feature type="transmembrane region" description="Helical" evidence="8">
    <location>
        <begin position="88"/>
        <end position="113"/>
    </location>
</feature>
<evidence type="ECO:0000256" key="6">
    <source>
        <dbReference type="ARBA" id="ARBA00022989"/>
    </source>
</evidence>
<protein>
    <recommendedName>
        <fullName evidence="11">Riboflavin transporter</fullName>
    </recommendedName>
</protein>
<keyword evidence="4" id="KW-1003">Cell membrane</keyword>
<keyword evidence="3" id="KW-0813">Transport</keyword>
<accession>F1T3R5</accession>
<dbReference type="RefSeq" id="WP_006302429.1">
    <property type="nucleotide sequence ID" value="NZ_ACGK02000001.1"/>
</dbReference>